<dbReference type="EMBL" id="CP093547">
    <property type="protein sequence ID" value="UNP31241.1"/>
    <property type="molecule type" value="Genomic_DNA"/>
</dbReference>
<evidence type="ECO:0000256" key="1">
    <source>
        <dbReference type="SAM" id="SignalP"/>
    </source>
</evidence>
<reference evidence="2 3" key="1">
    <citation type="submission" date="2022-03" db="EMBL/GenBank/DDBJ databases">
        <title>Complete genome sequence of Lysobacter capsici VKM B-2533 and Lysobacter gummosus 10.1.1, promising sources of lytic agents.</title>
        <authorList>
            <person name="Tarlachkov S.V."/>
            <person name="Kudryakova I.V."/>
            <person name="Afoshin A.S."/>
            <person name="Leontyevskaya E.A."/>
            <person name="Leontyevskaya N.V."/>
        </authorList>
    </citation>
    <scope>NUCLEOTIDE SEQUENCE [LARGE SCALE GENOMIC DNA]</scope>
    <source>
        <strain evidence="2 3">10.1.1</strain>
    </source>
</reference>
<gene>
    <name evidence="2" type="ORF">MOV92_08370</name>
</gene>
<dbReference type="Proteomes" id="UP000829194">
    <property type="component" value="Chromosome"/>
</dbReference>
<organism evidence="2 3">
    <name type="scientific">Lysobacter gummosus</name>
    <dbReference type="NCBI Taxonomy" id="262324"/>
    <lineage>
        <taxon>Bacteria</taxon>
        <taxon>Pseudomonadati</taxon>
        <taxon>Pseudomonadota</taxon>
        <taxon>Gammaproteobacteria</taxon>
        <taxon>Lysobacterales</taxon>
        <taxon>Lysobacteraceae</taxon>
        <taxon>Lysobacter</taxon>
    </lineage>
</organism>
<sequence>MNTRNRSIRLTAIAFGVFGFAAALTATAGIPDCRYCLEGYYQCRDNTPDAQPSCMDQLFQCQIDNRCDPSLPPD</sequence>
<accession>A0ABY3XI05</accession>
<keyword evidence="1" id="KW-0732">Signal</keyword>
<protein>
    <submittedName>
        <fullName evidence="2">Uncharacterized protein</fullName>
    </submittedName>
</protein>
<dbReference type="RefSeq" id="WP_057942399.1">
    <property type="nucleotide sequence ID" value="NZ_CP011131.1"/>
</dbReference>
<proteinExistence type="predicted"/>
<keyword evidence="3" id="KW-1185">Reference proteome</keyword>
<evidence type="ECO:0000313" key="3">
    <source>
        <dbReference type="Proteomes" id="UP000829194"/>
    </source>
</evidence>
<feature type="signal peptide" evidence="1">
    <location>
        <begin position="1"/>
        <end position="28"/>
    </location>
</feature>
<name>A0ABY3XI05_9GAMM</name>
<evidence type="ECO:0000313" key="2">
    <source>
        <dbReference type="EMBL" id="UNP31241.1"/>
    </source>
</evidence>
<feature type="chain" id="PRO_5046014329" evidence="1">
    <location>
        <begin position="29"/>
        <end position="74"/>
    </location>
</feature>